<dbReference type="Proteomes" id="UP000503018">
    <property type="component" value="Chromosome"/>
</dbReference>
<proteinExistence type="predicted"/>
<dbReference type="InterPro" id="IPR008949">
    <property type="entry name" value="Isoprenoid_synthase_dom_sf"/>
</dbReference>
<reference evidence="1 2" key="1">
    <citation type="submission" date="2020-01" db="EMBL/GenBank/DDBJ databases">
        <title>Sphingomonas sp. strain CSW-10.</title>
        <authorList>
            <person name="Chen W.-M."/>
        </authorList>
    </citation>
    <scope>NUCLEOTIDE SEQUENCE [LARGE SCALE GENOMIC DNA]</scope>
    <source>
        <strain evidence="1 2">CSW-10</strain>
    </source>
</reference>
<organism evidence="1 2">
    <name type="scientific">Sphingomonas lacunae</name>
    <dbReference type="NCBI Taxonomy" id="2698828"/>
    <lineage>
        <taxon>Bacteria</taxon>
        <taxon>Pseudomonadati</taxon>
        <taxon>Pseudomonadota</taxon>
        <taxon>Alphaproteobacteria</taxon>
        <taxon>Sphingomonadales</taxon>
        <taxon>Sphingomonadaceae</taxon>
        <taxon>Sphingomonas</taxon>
    </lineage>
</organism>
<evidence type="ECO:0000313" key="1">
    <source>
        <dbReference type="EMBL" id="QJQ32808.1"/>
    </source>
</evidence>
<dbReference type="AlphaFoldDB" id="A0A6M4AUJ5"/>
<evidence type="ECO:0000313" key="2">
    <source>
        <dbReference type="Proteomes" id="UP000503018"/>
    </source>
</evidence>
<keyword evidence="2" id="KW-1185">Reference proteome</keyword>
<sequence length="219" mass="23514">MSENAHLSDAAISLDLTDPMIFPLVPQDRRDAVKCLWMLNNRLADMAASGTEPALRQIRLRWWADQLALTENGTVPPEPLLAQVATFLTPEFGGAALSHLAECWLDAAAPGEGSEPETRQGSHLFVMTASLLAGAKTAEQPLDRAGRLWAVVSAALRSGAADAAHWRAIAASADAVGVAALPRPLAVLTALARSIAMRGGERRWRREQLLILRVGLFGR</sequence>
<protein>
    <recommendedName>
        <fullName evidence="3">Phytoene synthase</fullName>
    </recommendedName>
</protein>
<dbReference type="RefSeq" id="WP_169946439.1">
    <property type="nucleotide sequence ID" value="NZ_CP053015.1"/>
</dbReference>
<accession>A0A6M4AUJ5</accession>
<dbReference type="EMBL" id="CP053015">
    <property type="protein sequence ID" value="QJQ32808.1"/>
    <property type="molecule type" value="Genomic_DNA"/>
</dbReference>
<dbReference type="KEGG" id="slan:GV829_10440"/>
<evidence type="ECO:0008006" key="3">
    <source>
        <dbReference type="Google" id="ProtNLM"/>
    </source>
</evidence>
<gene>
    <name evidence="1" type="ORF">GV829_10440</name>
</gene>
<dbReference type="SUPFAM" id="SSF48576">
    <property type="entry name" value="Terpenoid synthases"/>
    <property type="match status" value="1"/>
</dbReference>
<name>A0A6M4AUJ5_9SPHN</name>